<dbReference type="Gene3D" id="3.40.50.2000">
    <property type="entry name" value="Glycogen Phosphorylase B"/>
    <property type="match status" value="2"/>
</dbReference>
<evidence type="ECO:0000313" key="3">
    <source>
        <dbReference type="EMBL" id="MCW1883613.1"/>
    </source>
</evidence>
<gene>
    <name evidence="3" type="ORF">OKA04_02665</name>
</gene>
<dbReference type="PANTHER" id="PTHR12526:SF638">
    <property type="entry name" value="SPORE COAT PROTEIN SA"/>
    <property type="match status" value="1"/>
</dbReference>
<dbReference type="Proteomes" id="UP001207930">
    <property type="component" value="Unassembled WGS sequence"/>
</dbReference>
<organism evidence="3 4">
    <name type="scientific">Luteolibacter flavescens</name>
    <dbReference type="NCBI Taxonomy" id="1859460"/>
    <lineage>
        <taxon>Bacteria</taxon>
        <taxon>Pseudomonadati</taxon>
        <taxon>Verrucomicrobiota</taxon>
        <taxon>Verrucomicrobiia</taxon>
        <taxon>Verrucomicrobiales</taxon>
        <taxon>Verrucomicrobiaceae</taxon>
        <taxon>Luteolibacter</taxon>
    </lineage>
</organism>
<evidence type="ECO:0000259" key="2">
    <source>
        <dbReference type="Pfam" id="PF13439"/>
    </source>
</evidence>
<evidence type="ECO:0000259" key="1">
    <source>
        <dbReference type="Pfam" id="PF00534"/>
    </source>
</evidence>
<dbReference type="EMBL" id="JAPDDS010000001">
    <property type="protein sequence ID" value="MCW1883613.1"/>
    <property type="molecule type" value="Genomic_DNA"/>
</dbReference>
<dbReference type="RefSeq" id="WP_264499571.1">
    <property type="nucleotide sequence ID" value="NZ_JAPDDS010000001.1"/>
</dbReference>
<name>A0ABT3FJ80_9BACT</name>
<dbReference type="SUPFAM" id="SSF53756">
    <property type="entry name" value="UDP-Glycosyltransferase/glycogen phosphorylase"/>
    <property type="match status" value="1"/>
</dbReference>
<keyword evidence="4" id="KW-1185">Reference proteome</keyword>
<dbReference type="PANTHER" id="PTHR12526">
    <property type="entry name" value="GLYCOSYLTRANSFERASE"/>
    <property type="match status" value="1"/>
</dbReference>
<dbReference type="CDD" id="cd03819">
    <property type="entry name" value="GT4_WavL-like"/>
    <property type="match status" value="1"/>
</dbReference>
<evidence type="ECO:0000313" key="4">
    <source>
        <dbReference type="Proteomes" id="UP001207930"/>
    </source>
</evidence>
<sequence>MKVLQMIPEMESGGVERGTLELARHLGEQGHESVVISGGGKMVKQLEACGTRHITLPVGRKRLSSLLLVSRLRRLFAEEKPDILHLRSRVPAWLAWLAWRGMDPANRPRLVTTVHGFNSVNRYSEIMTCGERVICVSESIRDHVLKHYPRAATDKLRVVHRGIDPADYPHGYRPNAAWLEAFHREFPETEGKRLLTLPGRITRLKGHEDFAKILKALASDDSLHGVIAGGAHPRKAAYLDEIRSLFSAEGLADRITFTGGRSDLREILAISSVVLSLTTQPESFGRTTLEALGLGIPVAGYDHGGVGEQLALLYPAGRIPPNDPAAAVPVVKALLENPPAVPVKHPFTLAAMLDGTMDVYRELLEQPPK</sequence>
<feature type="domain" description="Glycosyltransferase subfamily 4-like N-terminal" evidence="2">
    <location>
        <begin position="13"/>
        <end position="166"/>
    </location>
</feature>
<feature type="domain" description="Glycosyl transferase family 1" evidence="1">
    <location>
        <begin position="182"/>
        <end position="339"/>
    </location>
</feature>
<dbReference type="Pfam" id="PF00534">
    <property type="entry name" value="Glycos_transf_1"/>
    <property type="match status" value="1"/>
</dbReference>
<dbReference type="Pfam" id="PF13439">
    <property type="entry name" value="Glyco_transf_4"/>
    <property type="match status" value="1"/>
</dbReference>
<proteinExistence type="predicted"/>
<reference evidence="3 4" key="1">
    <citation type="submission" date="2022-10" db="EMBL/GenBank/DDBJ databases">
        <title>Luteolibacter flavescens strain MCCC 1K03193, whole genome shotgun sequencing project.</title>
        <authorList>
            <person name="Zhao G."/>
            <person name="Shen L."/>
        </authorList>
    </citation>
    <scope>NUCLEOTIDE SEQUENCE [LARGE SCALE GENOMIC DNA]</scope>
    <source>
        <strain evidence="3 4">MCCC 1K03193</strain>
    </source>
</reference>
<comment type="caution">
    <text evidence="3">The sequence shown here is derived from an EMBL/GenBank/DDBJ whole genome shotgun (WGS) entry which is preliminary data.</text>
</comment>
<dbReference type="InterPro" id="IPR028098">
    <property type="entry name" value="Glyco_trans_4-like_N"/>
</dbReference>
<accession>A0ABT3FJ80</accession>
<protein>
    <submittedName>
        <fullName evidence="3">Glycosyltransferase family 4 protein</fullName>
    </submittedName>
</protein>
<dbReference type="InterPro" id="IPR001296">
    <property type="entry name" value="Glyco_trans_1"/>
</dbReference>